<dbReference type="RefSeq" id="WP_005966362.1">
    <property type="nucleotide sequence ID" value="NZ_JH815351.1"/>
</dbReference>
<dbReference type="EMBL" id="ACIF01000103">
    <property type="protein sequence ID" value="EKA94157.1"/>
    <property type="molecule type" value="Genomic_DNA"/>
</dbReference>
<comment type="caution">
    <text evidence="1">The sequence shown here is derived from an EMBL/GenBank/DDBJ whole genome shotgun (WGS) entry which is preliminary data.</text>
</comment>
<gene>
    <name evidence="1" type="ORF">FPOG_00721</name>
</gene>
<proteinExistence type="predicted"/>
<protein>
    <submittedName>
        <fullName evidence="1">Uncharacterized protein</fullName>
    </submittedName>
</protein>
<feature type="non-terminal residue" evidence="1">
    <location>
        <position position="95"/>
    </location>
</feature>
<evidence type="ECO:0000313" key="2">
    <source>
        <dbReference type="Proteomes" id="UP000005809"/>
    </source>
</evidence>
<dbReference type="AlphaFoldDB" id="K1GXL8"/>
<evidence type="ECO:0000313" key="1">
    <source>
        <dbReference type="EMBL" id="EKA94157.1"/>
    </source>
</evidence>
<name>K1GXL8_9FUSO</name>
<reference evidence="1 2" key="1">
    <citation type="submission" date="2012-05" db="EMBL/GenBank/DDBJ databases">
        <title>The Genome Sequence of Fusobacterium periodontium Oral Taxon 201 Strain D10.</title>
        <authorList>
            <consortium name="The Broad Institute Genome Sequencing Platform"/>
            <consortium name="The Broad Institute Genome Sequencing Center for Infectious Disease"/>
            <person name="Earl A."/>
            <person name="Ward D."/>
            <person name="Feldgarden M."/>
            <person name="Gevers D."/>
            <person name="Strauss J."/>
            <person name="Sibley C."/>
            <person name="White A."/>
            <person name="Ambrose C.E."/>
            <person name="Allen-Vercoe E."/>
            <person name="Walker B."/>
            <person name="Young S.K."/>
            <person name="Zeng Q."/>
            <person name="Gargeya S."/>
            <person name="Fitzgerald M."/>
            <person name="Haas B."/>
            <person name="Abouelleil A."/>
            <person name="Alvarado L."/>
            <person name="Arachchi H.M."/>
            <person name="Berlin A.M."/>
            <person name="Chapman S.B."/>
            <person name="Goldberg J."/>
            <person name="Griggs A."/>
            <person name="Gujja S."/>
            <person name="Hansen M."/>
            <person name="Howarth C."/>
            <person name="Imamovic A."/>
            <person name="Larimer J."/>
            <person name="McCowan C."/>
            <person name="Montmayeur A."/>
            <person name="Murphy C."/>
            <person name="Neiman D."/>
            <person name="Pearson M."/>
            <person name="Priest M."/>
            <person name="Roberts A."/>
            <person name="Saif S."/>
            <person name="Shea T."/>
            <person name="Sisk P."/>
            <person name="Sykes S."/>
            <person name="Wortman J."/>
            <person name="Nusbaum C."/>
            <person name="Birren B."/>
        </authorList>
    </citation>
    <scope>NUCLEOTIDE SEQUENCE [LARGE SCALE GENOMIC DNA]</scope>
    <source>
        <strain evidence="1 2">D10</strain>
    </source>
</reference>
<sequence length="95" mass="10752">MEENNLINYEGIDLLIKILNKSDKDNKVKKNIENLDNIVNTKFKKLLNFSNILPANIFFDVQNLNLDLKEFSIYPKIFGKNIIGVGGCFSSGKSA</sequence>
<dbReference type="HOGENOM" id="CLU_2377658_0_0_0"/>
<organism evidence="1 2">
    <name type="scientific">Fusobacterium periodonticum D10</name>
    <dbReference type="NCBI Taxonomy" id="620833"/>
    <lineage>
        <taxon>Bacteria</taxon>
        <taxon>Fusobacteriati</taxon>
        <taxon>Fusobacteriota</taxon>
        <taxon>Fusobacteriia</taxon>
        <taxon>Fusobacteriales</taxon>
        <taxon>Fusobacteriaceae</taxon>
        <taxon>Fusobacterium</taxon>
    </lineage>
</organism>
<dbReference type="Proteomes" id="UP000005809">
    <property type="component" value="Unassembled WGS sequence"/>
</dbReference>
<accession>K1GXL8</accession>